<feature type="binding site" evidence="8">
    <location>
        <position position="42"/>
    </location>
    <ligand>
        <name>FMN</name>
        <dbReference type="ChEBI" id="CHEBI:58210"/>
        <note>ligand shared between dimeric partners</note>
    </ligand>
</feature>
<keyword evidence="11" id="KW-1185">Reference proteome</keyword>
<evidence type="ECO:0000256" key="2">
    <source>
        <dbReference type="ARBA" id="ARBA00022630"/>
    </source>
</evidence>
<dbReference type="EMBL" id="AP014548">
    <property type="protein sequence ID" value="BAO56012.1"/>
    <property type="molecule type" value="Genomic_DNA"/>
</dbReference>
<gene>
    <name evidence="10" type="ORF">NMS_2003</name>
</gene>
<name>W8VXJ0_9FLAO</name>
<dbReference type="PANTHER" id="PTHR43821:SF1">
    <property type="entry name" value="NAD(P)H NITROREDUCTASE YDJA-RELATED"/>
    <property type="match status" value="1"/>
</dbReference>
<feature type="domain" description="Nitroreductase" evidence="9">
    <location>
        <begin position="8"/>
        <end position="166"/>
    </location>
</feature>
<dbReference type="InterPro" id="IPR000415">
    <property type="entry name" value="Nitroreductase-like"/>
</dbReference>
<feature type="binding site" description="in other chain" evidence="8">
    <location>
        <begin position="136"/>
        <end position="138"/>
    </location>
    <ligand>
        <name>FMN</name>
        <dbReference type="ChEBI" id="CHEBI:58210"/>
        <note>ligand shared between dimeric partners</note>
    </ligand>
</feature>
<dbReference type="GO" id="GO:0016491">
    <property type="term" value="F:oxidoreductase activity"/>
    <property type="evidence" value="ECO:0007669"/>
    <property type="project" value="UniProtKB-UniRule"/>
</dbReference>
<keyword evidence="3 7" id="KW-0288">FMN</keyword>
<dbReference type="InterPro" id="IPR029479">
    <property type="entry name" value="Nitroreductase"/>
</dbReference>
<dbReference type="InterPro" id="IPR052530">
    <property type="entry name" value="NAD(P)H_nitroreductase"/>
</dbReference>
<evidence type="ECO:0000256" key="7">
    <source>
        <dbReference type="PIRNR" id="PIRNR000232"/>
    </source>
</evidence>
<comment type="similarity">
    <text evidence="1 7">Belongs to the nitroreductase family.</text>
</comment>
<keyword evidence="4 7" id="KW-0521">NADP</keyword>
<dbReference type="HOGENOM" id="CLU_070764_5_1_10"/>
<organism evidence="10 11">
    <name type="scientific">Nonlabens marinus S1-08</name>
    <dbReference type="NCBI Taxonomy" id="1454201"/>
    <lineage>
        <taxon>Bacteria</taxon>
        <taxon>Pseudomonadati</taxon>
        <taxon>Bacteroidota</taxon>
        <taxon>Flavobacteriia</taxon>
        <taxon>Flavobacteriales</taxon>
        <taxon>Flavobacteriaceae</taxon>
        <taxon>Nonlabens</taxon>
    </lineage>
</organism>
<feature type="binding site" description="in other chain" evidence="8">
    <location>
        <begin position="11"/>
        <end position="13"/>
    </location>
    <ligand>
        <name>FMN</name>
        <dbReference type="ChEBI" id="CHEBI:58210"/>
        <note>ligand shared between dimeric partners</note>
    </ligand>
</feature>
<evidence type="ECO:0000256" key="8">
    <source>
        <dbReference type="PIRSR" id="PIRSR000232-1"/>
    </source>
</evidence>
<accession>W8VXJ0</accession>
<comment type="cofactor">
    <cofactor evidence="8">
        <name>FMN</name>
        <dbReference type="ChEBI" id="CHEBI:58210"/>
    </cofactor>
    <text evidence="8">Binds 1 FMN per subunit.</text>
</comment>
<dbReference type="PANTHER" id="PTHR43821">
    <property type="entry name" value="NAD(P)H NITROREDUCTASE YDJA-RELATED"/>
    <property type="match status" value="1"/>
</dbReference>
<dbReference type="InterPro" id="IPR026021">
    <property type="entry name" value="YdjA-like"/>
</dbReference>
<evidence type="ECO:0000259" key="9">
    <source>
        <dbReference type="Pfam" id="PF00881"/>
    </source>
</evidence>
<dbReference type="Proteomes" id="UP000031760">
    <property type="component" value="Chromosome"/>
</dbReference>
<sequence>MQTLLQKIQQRRSIFPKDYTGDAVSSEHMDQILEAARWAPTHKKTQPWKYKVFQGNGLKQLGDFMTAQFVKDSGKAESFKSRKLAEKMQQSSAVVLIFLNRQIKESLPEWEEVAAVSMSVQNMWLTAHDLGYGCYWSSPKSFAKMQEFEAIDLESNDQFLGFLYIGTVDSQPEELPKRKSVEEFVQFIN</sequence>
<dbReference type="Pfam" id="PF00881">
    <property type="entry name" value="Nitroreductase"/>
    <property type="match status" value="1"/>
</dbReference>
<evidence type="ECO:0000256" key="4">
    <source>
        <dbReference type="ARBA" id="ARBA00022857"/>
    </source>
</evidence>
<reference evidence="10 11" key="1">
    <citation type="journal article" date="2014" name="Proc. Natl. Acad. Sci. U.S.A.">
        <title>Functional characterization of flavobacteria rhodopsins reveals a unique class of light-driven chloride pump in bacteria.</title>
        <authorList>
            <person name="Yoshizawa S."/>
            <person name="Kumagai Y."/>
            <person name="Kim H."/>
            <person name="Ogura Y."/>
            <person name="Hayashi T."/>
            <person name="Iwasaki W."/>
            <person name="DeLong E.F."/>
            <person name="Kogure K."/>
        </authorList>
    </citation>
    <scope>NUCLEOTIDE SEQUENCE [LARGE SCALE GENOMIC DNA]</scope>
    <source>
        <strain evidence="10 11">S1-08</strain>
    </source>
</reference>
<evidence type="ECO:0000256" key="5">
    <source>
        <dbReference type="ARBA" id="ARBA00023002"/>
    </source>
</evidence>
<dbReference type="SUPFAM" id="SSF55469">
    <property type="entry name" value="FMN-dependent nitroreductase-like"/>
    <property type="match status" value="1"/>
</dbReference>
<evidence type="ECO:0000256" key="3">
    <source>
        <dbReference type="ARBA" id="ARBA00022643"/>
    </source>
</evidence>
<dbReference type="RefSeq" id="WP_041496514.1">
    <property type="nucleotide sequence ID" value="NZ_AP014548.1"/>
</dbReference>
<dbReference type="EC" id="1.-.-.-" evidence="7"/>
<dbReference type="Gene3D" id="3.40.109.10">
    <property type="entry name" value="NADH Oxidase"/>
    <property type="match status" value="1"/>
</dbReference>
<evidence type="ECO:0000313" key="10">
    <source>
        <dbReference type="EMBL" id="BAO56012.1"/>
    </source>
</evidence>
<evidence type="ECO:0000256" key="1">
    <source>
        <dbReference type="ARBA" id="ARBA00007118"/>
    </source>
</evidence>
<evidence type="ECO:0000256" key="6">
    <source>
        <dbReference type="ARBA" id="ARBA00023027"/>
    </source>
</evidence>
<dbReference type="AlphaFoldDB" id="W8VXJ0"/>
<keyword evidence="6 7" id="KW-0520">NAD</keyword>
<keyword evidence="5 7" id="KW-0560">Oxidoreductase</keyword>
<dbReference type="CDD" id="cd02135">
    <property type="entry name" value="YdjA-like"/>
    <property type="match status" value="1"/>
</dbReference>
<dbReference type="KEGG" id="nmf:NMS_2003"/>
<proteinExistence type="inferred from homology"/>
<evidence type="ECO:0000313" key="11">
    <source>
        <dbReference type="Proteomes" id="UP000031760"/>
    </source>
</evidence>
<keyword evidence="2 7" id="KW-0285">Flavoprotein</keyword>
<dbReference type="OrthoDB" id="9804207at2"/>
<dbReference type="STRING" id="1454201.NMS_2003"/>
<protein>
    <recommendedName>
        <fullName evidence="7">Putative NAD(P)H nitroreductase</fullName>
        <ecNumber evidence="7">1.-.-.-</ecNumber>
    </recommendedName>
</protein>
<dbReference type="PIRSF" id="PIRSF000232">
    <property type="entry name" value="YdjA"/>
    <property type="match status" value="1"/>
</dbReference>